<reference evidence="2" key="1">
    <citation type="submission" date="2020-03" db="EMBL/GenBank/DDBJ databases">
        <authorList>
            <person name="Weist P."/>
        </authorList>
    </citation>
    <scope>NUCLEOTIDE SEQUENCE</scope>
</reference>
<accession>A0A9N7VJC4</accession>
<comment type="caution">
    <text evidence="2">The sequence shown here is derived from an EMBL/GenBank/DDBJ whole genome shotgun (WGS) entry which is preliminary data.</text>
</comment>
<feature type="region of interest" description="Disordered" evidence="1">
    <location>
        <begin position="86"/>
        <end position="114"/>
    </location>
</feature>
<evidence type="ECO:0000256" key="1">
    <source>
        <dbReference type="SAM" id="MobiDB-lite"/>
    </source>
</evidence>
<dbReference type="EMBL" id="CADEAL010004193">
    <property type="protein sequence ID" value="CAB1453937.1"/>
    <property type="molecule type" value="Genomic_DNA"/>
</dbReference>
<evidence type="ECO:0000313" key="3">
    <source>
        <dbReference type="Proteomes" id="UP001153269"/>
    </source>
</evidence>
<name>A0A9N7VJC4_PLEPL</name>
<organism evidence="2 3">
    <name type="scientific">Pleuronectes platessa</name>
    <name type="common">European plaice</name>
    <dbReference type="NCBI Taxonomy" id="8262"/>
    <lineage>
        <taxon>Eukaryota</taxon>
        <taxon>Metazoa</taxon>
        <taxon>Chordata</taxon>
        <taxon>Craniata</taxon>
        <taxon>Vertebrata</taxon>
        <taxon>Euteleostomi</taxon>
        <taxon>Actinopterygii</taxon>
        <taxon>Neopterygii</taxon>
        <taxon>Teleostei</taxon>
        <taxon>Neoteleostei</taxon>
        <taxon>Acanthomorphata</taxon>
        <taxon>Carangaria</taxon>
        <taxon>Pleuronectiformes</taxon>
        <taxon>Pleuronectoidei</taxon>
        <taxon>Pleuronectidae</taxon>
        <taxon>Pleuronectes</taxon>
    </lineage>
</organism>
<gene>
    <name evidence="2" type="ORF">PLEPLA_LOCUS41697</name>
</gene>
<proteinExistence type="predicted"/>
<sequence length="114" mass="12606">MISASVEGGVEEGGTARLFCGQSQFTTVSLGEWSLGAEPEVMRCMSAAQMLKLLSIIGSDSVSPEGRTLLRRCSFCDGEFLCPHRQHRDNQTSESSAAERRSLRSWRRECSSRM</sequence>
<evidence type="ECO:0000313" key="2">
    <source>
        <dbReference type="EMBL" id="CAB1453937.1"/>
    </source>
</evidence>
<feature type="compositionally biased region" description="Basic and acidic residues" evidence="1">
    <location>
        <begin position="97"/>
        <end position="114"/>
    </location>
</feature>
<keyword evidence="3" id="KW-1185">Reference proteome</keyword>
<protein>
    <submittedName>
        <fullName evidence="2">Uncharacterized protein</fullName>
    </submittedName>
</protein>
<dbReference type="Proteomes" id="UP001153269">
    <property type="component" value="Unassembled WGS sequence"/>
</dbReference>
<dbReference type="AlphaFoldDB" id="A0A9N7VJC4"/>